<reference evidence="3 4" key="1">
    <citation type="journal article" date="2019" name="Nat. Ecol. Evol.">
        <title>Megaphylogeny resolves global patterns of mushroom evolution.</title>
        <authorList>
            <person name="Varga T."/>
            <person name="Krizsan K."/>
            <person name="Foldi C."/>
            <person name="Dima B."/>
            <person name="Sanchez-Garcia M."/>
            <person name="Sanchez-Ramirez S."/>
            <person name="Szollosi G.J."/>
            <person name="Szarkandi J.G."/>
            <person name="Papp V."/>
            <person name="Albert L."/>
            <person name="Andreopoulos W."/>
            <person name="Angelini C."/>
            <person name="Antonin V."/>
            <person name="Barry K.W."/>
            <person name="Bougher N.L."/>
            <person name="Buchanan P."/>
            <person name="Buyck B."/>
            <person name="Bense V."/>
            <person name="Catcheside P."/>
            <person name="Chovatia M."/>
            <person name="Cooper J."/>
            <person name="Damon W."/>
            <person name="Desjardin D."/>
            <person name="Finy P."/>
            <person name="Geml J."/>
            <person name="Haridas S."/>
            <person name="Hughes K."/>
            <person name="Justo A."/>
            <person name="Karasinski D."/>
            <person name="Kautmanova I."/>
            <person name="Kiss B."/>
            <person name="Kocsube S."/>
            <person name="Kotiranta H."/>
            <person name="LaButti K.M."/>
            <person name="Lechner B.E."/>
            <person name="Liimatainen K."/>
            <person name="Lipzen A."/>
            <person name="Lukacs Z."/>
            <person name="Mihaltcheva S."/>
            <person name="Morgado L.N."/>
            <person name="Niskanen T."/>
            <person name="Noordeloos M.E."/>
            <person name="Ohm R.A."/>
            <person name="Ortiz-Santana B."/>
            <person name="Ovrebo C."/>
            <person name="Racz N."/>
            <person name="Riley R."/>
            <person name="Savchenko A."/>
            <person name="Shiryaev A."/>
            <person name="Soop K."/>
            <person name="Spirin V."/>
            <person name="Szebenyi C."/>
            <person name="Tomsovsky M."/>
            <person name="Tulloss R.E."/>
            <person name="Uehling J."/>
            <person name="Grigoriev I.V."/>
            <person name="Vagvolgyi C."/>
            <person name="Papp T."/>
            <person name="Martin F.M."/>
            <person name="Miettinen O."/>
            <person name="Hibbett D.S."/>
            <person name="Nagy L.G."/>
        </authorList>
    </citation>
    <scope>NUCLEOTIDE SEQUENCE [LARGE SCALE GENOMIC DNA]</scope>
    <source>
        <strain evidence="3 4">CBS 962.96</strain>
    </source>
</reference>
<accession>A0A4S8MG23</accession>
<dbReference type="GO" id="GO:0005634">
    <property type="term" value="C:nucleus"/>
    <property type="evidence" value="ECO:0007669"/>
    <property type="project" value="TreeGrafter"/>
</dbReference>
<dbReference type="SMART" id="SM00726">
    <property type="entry name" value="UIM"/>
    <property type="match status" value="2"/>
</dbReference>
<dbReference type="Pfam" id="PF09810">
    <property type="entry name" value="Exo5"/>
    <property type="match status" value="2"/>
</dbReference>
<feature type="region of interest" description="Disordered" evidence="2">
    <location>
        <begin position="230"/>
        <end position="261"/>
    </location>
</feature>
<dbReference type="EMBL" id="ML179090">
    <property type="protein sequence ID" value="THV01421.1"/>
    <property type="molecule type" value="Genomic_DNA"/>
</dbReference>
<dbReference type="InterPro" id="IPR003903">
    <property type="entry name" value="UIM_dom"/>
</dbReference>
<comment type="similarity">
    <text evidence="1">Belongs to the EXO5 family.</text>
</comment>
<evidence type="ECO:0000256" key="1">
    <source>
        <dbReference type="ARBA" id="ARBA00009797"/>
    </source>
</evidence>
<dbReference type="Gene3D" id="6.10.140.100">
    <property type="match status" value="1"/>
</dbReference>
<dbReference type="GO" id="GO:0045145">
    <property type="term" value="F:single-stranded DNA 5'-3' DNA exonuclease activity"/>
    <property type="evidence" value="ECO:0007669"/>
    <property type="project" value="InterPro"/>
</dbReference>
<gene>
    <name evidence="3" type="ORF">K435DRAFT_853830</name>
</gene>
<dbReference type="InterPro" id="IPR019190">
    <property type="entry name" value="EXOV"/>
</dbReference>
<feature type="compositionally biased region" description="Polar residues" evidence="2">
    <location>
        <begin position="252"/>
        <end position="261"/>
    </location>
</feature>
<dbReference type="PANTHER" id="PTHR14464">
    <property type="entry name" value="EXONUCLEASE V"/>
    <property type="match status" value="1"/>
</dbReference>
<organism evidence="3 4">
    <name type="scientific">Dendrothele bispora (strain CBS 962.96)</name>
    <dbReference type="NCBI Taxonomy" id="1314807"/>
    <lineage>
        <taxon>Eukaryota</taxon>
        <taxon>Fungi</taxon>
        <taxon>Dikarya</taxon>
        <taxon>Basidiomycota</taxon>
        <taxon>Agaricomycotina</taxon>
        <taxon>Agaricomycetes</taxon>
        <taxon>Agaricomycetidae</taxon>
        <taxon>Agaricales</taxon>
        <taxon>Agaricales incertae sedis</taxon>
        <taxon>Dendrothele</taxon>
    </lineage>
</organism>
<evidence type="ECO:0000256" key="2">
    <source>
        <dbReference type="SAM" id="MobiDB-lite"/>
    </source>
</evidence>
<dbReference type="GO" id="GO:0036297">
    <property type="term" value="P:interstrand cross-link repair"/>
    <property type="evidence" value="ECO:0007669"/>
    <property type="project" value="TreeGrafter"/>
</dbReference>
<dbReference type="OrthoDB" id="354769at2759"/>
<dbReference type="GO" id="GO:0005739">
    <property type="term" value="C:mitochondrion"/>
    <property type="evidence" value="ECO:0007669"/>
    <property type="project" value="TreeGrafter"/>
</dbReference>
<protein>
    <recommendedName>
        <fullName evidence="5">Exonuclease V</fullName>
    </recommendedName>
</protein>
<proteinExistence type="inferred from homology"/>
<dbReference type="Proteomes" id="UP000297245">
    <property type="component" value="Unassembled WGS sequence"/>
</dbReference>
<dbReference type="PANTHER" id="PTHR14464:SF4">
    <property type="entry name" value="EXONUCLEASE V"/>
    <property type="match status" value="1"/>
</dbReference>
<name>A0A4S8MG23_DENBC</name>
<keyword evidence="4" id="KW-1185">Reference proteome</keyword>
<feature type="region of interest" description="Disordered" evidence="2">
    <location>
        <begin position="57"/>
        <end position="86"/>
    </location>
</feature>
<evidence type="ECO:0000313" key="4">
    <source>
        <dbReference type="Proteomes" id="UP000297245"/>
    </source>
</evidence>
<feature type="compositionally biased region" description="Polar residues" evidence="2">
    <location>
        <begin position="66"/>
        <end position="79"/>
    </location>
</feature>
<sequence length="587" mass="65887">MHSTPPKPIDQADDDDYAAYNDFAQFTEEDFAQIDMEISTTLRKGLPKVNVELEVNEEAGPESLQPIASTSNLNRASSPNPSPGPFQRFRRNGVFSVTDLVSPAWCEVQFDYGLRQKRSRKLEHRPGSFTAESGKEIVVDQKVAAVNDEVTKKGKSIHKKLEQEVRPEEVVVEVTTNEERWALRFLNMISSFDSLILLGYSREIPVFGLVHGYVTIGVIDEVRRLPVNRVQTSKKSPVPPRGTSRSGKESHNTSSTLQTPITAFLSPRKDSSAERETTYSLHLLDTKTRRKNSLPDDEDAVSSRLQLMLYSRLLTDLLGPFDFNTFWEKLDLDPNTPFSETFLYQMGLLVNSSSPSVLCLADIHGLWIRTVSRLDVAGVDPTLELVYRLQMSTSKQGAKRKRANENVDGISIDDIKKIEEDEIARAIQASLEDLPTQDTADSSNSGLNSDRIDQILSPNALRAASPNNDGNVLGDDPELAWAIQLSLLTHSNASHFPSQDAVQNLASDIEGTSEDAPIIGSKQFTFDGMFLDSYLDDVLQWWRGTRKPRGVSLQQSWRCSFCEYRQGCEWREQKAKEIEEKLKNRDG</sequence>
<dbReference type="AlphaFoldDB" id="A0A4S8MG23"/>
<evidence type="ECO:0008006" key="5">
    <source>
        <dbReference type="Google" id="ProtNLM"/>
    </source>
</evidence>
<evidence type="ECO:0000313" key="3">
    <source>
        <dbReference type="EMBL" id="THV01421.1"/>
    </source>
</evidence>